<dbReference type="InterPro" id="IPR046335">
    <property type="entry name" value="LacI/GalR-like_sensor"/>
</dbReference>
<keyword evidence="3" id="KW-0238">DNA-binding</keyword>
<dbReference type="RefSeq" id="WP_308459617.1">
    <property type="nucleotide sequence ID" value="NZ_JAJEPS010000010.1"/>
</dbReference>
<dbReference type="InterPro" id="IPR010982">
    <property type="entry name" value="Lambda_DNA-bd_dom_sf"/>
</dbReference>
<dbReference type="Gene3D" id="3.40.50.2300">
    <property type="match status" value="2"/>
</dbReference>
<accession>A0AAE3DBI9</accession>
<keyword evidence="1" id="KW-0678">Repressor</keyword>
<dbReference type="Pfam" id="PF13377">
    <property type="entry name" value="Peripla_BP_3"/>
    <property type="match status" value="1"/>
</dbReference>
<protein>
    <submittedName>
        <fullName evidence="6">LacI family transcriptional regulator</fullName>
    </submittedName>
</protein>
<evidence type="ECO:0000313" key="6">
    <source>
        <dbReference type="EMBL" id="MCC2126697.1"/>
    </source>
</evidence>
<name>A0AAE3DBI9_9FIRM</name>
<evidence type="ECO:0000256" key="3">
    <source>
        <dbReference type="ARBA" id="ARBA00023125"/>
    </source>
</evidence>
<dbReference type="AlphaFoldDB" id="A0AAE3DBI9"/>
<dbReference type="Pfam" id="PF00356">
    <property type="entry name" value="LacI"/>
    <property type="match status" value="1"/>
</dbReference>
<dbReference type="CDD" id="cd01544">
    <property type="entry name" value="PBP1_GalR"/>
    <property type="match status" value="1"/>
</dbReference>
<dbReference type="Gene3D" id="1.10.260.40">
    <property type="entry name" value="lambda repressor-like DNA-binding domains"/>
    <property type="match status" value="1"/>
</dbReference>
<dbReference type="PROSITE" id="PS00356">
    <property type="entry name" value="HTH_LACI_1"/>
    <property type="match status" value="1"/>
</dbReference>
<feature type="domain" description="HTH lacI-type" evidence="5">
    <location>
        <begin position="1"/>
        <end position="57"/>
    </location>
</feature>
<evidence type="ECO:0000256" key="2">
    <source>
        <dbReference type="ARBA" id="ARBA00023015"/>
    </source>
</evidence>
<dbReference type="SUPFAM" id="SSF47413">
    <property type="entry name" value="lambda repressor-like DNA-binding domains"/>
    <property type="match status" value="1"/>
</dbReference>
<dbReference type="PANTHER" id="PTHR30146:SF148">
    <property type="entry name" value="HTH-TYPE TRANSCRIPTIONAL REPRESSOR PURR-RELATED"/>
    <property type="match status" value="1"/>
</dbReference>
<dbReference type="CDD" id="cd01392">
    <property type="entry name" value="HTH_LacI"/>
    <property type="match status" value="1"/>
</dbReference>
<dbReference type="GO" id="GO:0003700">
    <property type="term" value="F:DNA-binding transcription factor activity"/>
    <property type="evidence" value="ECO:0007669"/>
    <property type="project" value="TreeGrafter"/>
</dbReference>
<dbReference type="SMART" id="SM00354">
    <property type="entry name" value="HTH_LACI"/>
    <property type="match status" value="1"/>
</dbReference>
<dbReference type="InterPro" id="IPR000843">
    <property type="entry name" value="HTH_LacI"/>
</dbReference>
<gene>
    <name evidence="6" type="ORF">LKD36_10950</name>
</gene>
<keyword evidence="7" id="KW-1185">Reference proteome</keyword>
<sequence length="344" mass="39625">MTLKEIAALANVSPSTVSRVLRKDGEKYASKEVRDRIWKIVQETQYSPNVNAQKLKMNSKEETEQKKYKIACIYGRGKEFFDDQFFYEIFKGIEQEIYKNGGVICSSFALSPHNQTMTFEALKNENVDGVIVLGRCGREIQNQLVKKLKNIVFVSLNPSDVEADQIFCDGKRSAETVVEFLYQQNHKKIAYIGELDNEQRYLGYCNKMKELKLPLKREWIQKTELTISSAYENAKQMLENDSSMSAIFCCNDNVAIGTFKAVTERKLKIPEDISIIGIDDTEMSQFTTPMLTSIRIPKNEMGVVAAQTLLNRIEKRHKLPMKIELPFRLTIRDSCCRYSDRKEK</sequence>
<dbReference type="Proteomes" id="UP001198220">
    <property type="component" value="Unassembled WGS sequence"/>
</dbReference>
<keyword evidence="2" id="KW-0805">Transcription regulation</keyword>
<dbReference type="PANTHER" id="PTHR30146">
    <property type="entry name" value="LACI-RELATED TRANSCRIPTIONAL REPRESSOR"/>
    <property type="match status" value="1"/>
</dbReference>
<dbReference type="GO" id="GO:0000976">
    <property type="term" value="F:transcription cis-regulatory region binding"/>
    <property type="evidence" value="ECO:0007669"/>
    <property type="project" value="TreeGrafter"/>
</dbReference>
<organism evidence="6 7">
    <name type="scientific">Hominiventricola filiformis</name>
    <dbReference type="NCBI Taxonomy" id="2885352"/>
    <lineage>
        <taxon>Bacteria</taxon>
        <taxon>Bacillati</taxon>
        <taxon>Bacillota</taxon>
        <taxon>Clostridia</taxon>
        <taxon>Lachnospirales</taxon>
        <taxon>Lachnospiraceae</taxon>
        <taxon>Hominiventricola</taxon>
    </lineage>
</organism>
<comment type="caution">
    <text evidence="6">The sequence shown here is derived from an EMBL/GenBank/DDBJ whole genome shotgun (WGS) entry which is preliminary data.</text>
</comment>
<evidence type="ECO:0000256" key="4">
    <source>
        <dbReference type="ARBA" id="ARBA00023163"/>
    </source>
</evidence>
<reference evidence="6 7" key="1">
    <citation type="submission" date="2021-10" db="EMBL/GenBank/DDBJ databases">
        <title>Anaerobic single-cell dispensing facilitates the cultivation of human gut bacteria.</title>
        <authorList>
            <person name="Afrizal A."/>
        </authorList>
    </citation>
    <scope>NUCLEOTIDE SEQUENCE [LARGE SCALE GENOMIC DNA]</scope>
    <source>
        <strain evidence="6 7">CLA-AA-H276</strain>
    </source>
</reference>
<dbReference type="InterPro" id="IPR028082">
    <property type="entry name" value="Peripla_BP_I"/>
</dbReference>
<evidence type="ECO:0000259" key="5">
    <source>
        <dbReference type="PROSITE" id="PS50932"/>
    </source>
</evidence>
<dbReference type="EMBL" id="JAJEPS010000010">
    <property type="protein sequence ID" value="MCC2126697.1"/>
    <property type="molecule type" value="Genomic_DNA"/>
</dbReference>
<evidence type="ECO:0000256" key="1">
    <source>
        <dbReference type="ARBA" id="ARBA00022491"/>
    </source>
</evidence>
<dbReference type="SUPFAM" id="SSF53822">
    <property type="entry name" value="Periplasmic binding protein-like I"/>
    <property type="match status" value="1"/>
</dbReference>
<dbReference type="PROSITE" id="PS50932">
    <property type="entry name" value="HTH_LACI_2"/>
    <property type="match status" value="1"/>
</dbReference>
<proteinExistence type="predicted"/>
<evidence type="ECO:0000313" key="7">
    <source>
        <dbReference type="Proteomes" id="UP001198220"/>
    </source>
</evidence>
<keyword evidence="4" id="KW-0804">Transcription</keyword>